<feature type="compositionally biased region" description="Low complexity" evidence="10">
    <location>
        <begin position="421"/>
        <end position="437"/>
    </location>
</feature>
<evidence type="ECO:0000256" key="1">
    <source>
        <dbReference type="ARBA" id="ARBA00004141"/>
    </source>
</evidence>
<dbReference type="Pfam" id="PF00153">
    <property type="entry name" value="Mito_carr"/>
    <property type="match status" value="1"/>
</dbReference>
<dbReference type="InterPro" id="IPR023395">
    <property type="entry name" value="MCP_dom_sf"/>
</dbReference>
<evidence type="ECO:0000256" key="2">
    <source>
        <dbReference type="ARBA" id="ARBA00006375"/>
    </source>
</evidence>
<accession>A0A9P3HCE9</accession>
<evidence type="ECO:0000313" key="12">
    <source>
        <dbReference type="Proteomes" id="UP000827284"/>
    </source>
</evidence>
<feature type="region of interest" description="Disordered" evidence="10">
    <location>
        <begin position="421"/>
        <end position="440"/>
    </location>
</feature>
<evidence type="ECO:0000256" key="10">
    <source>
        <dbReference type="SAM" id="MobiDB-lite"/>
    </source>
</evidence>
<dbReference type="Proteomes" id="UP000827284">
    <property type="component" value="Unassembled WGS sequence"/>
</dbReference>
<dbReference type="PROSITE" id="PS50920">
    <property type="entry name" value="SOLCAR"/>
    <property type="match status" value="1"/>
</dbReference>
<evidence type="ECO:0000256" key="7">
    <source>
        <dbReference type="ARBA" id="ARBA00023136"/>
    </source>
</evidence>
<dbReference type="SUPFAM" id="SSF103506">
    <property type="entry name" value="Mitochondrial carrier"/>
    <property type="match status" value="1"/>
</dbReference>
<evidence type="ECO:0000313" key="11">
    <source>
        <dbReference type="EMBL" id="GJJ74114.1"/>
    </source>
</evidence>
<sequence length="477" mass="51904">MPTDVSTNLATSAAAAFCARLCIHPLDHLKASLPGLEGLTVAQSSSRRIYEAVHRHLSLLHQDHPRQQQQEKLAAQSRIRKQHSQHHQTLRERIQFWRGLYKGVPFALLVNVPALAFFLSTYDATKHGLAYLSTEWNISRFHLHHFETHLISGMAAKAAGTILWAPMTQLQTMQARAQGQPVAVAGTKLSLRDAYGLIKRMARSAEGLKGLWSRYGSTLTSLLPYTMLYFATYEQLKQLARWVIVNRSGSNHGSSKDNGSSNSYGDVAFGTIHETPFPLDLGTYMVCVSGAVAISAAVCHSVSALRIHLLEILSQNSTPLLEQAKSTIATPSATSPTSVARSSMTLATAVLSPPQTHHTLLTGAHLSSKLQSQHAHLTTTATATATATNSRGTATMLKPLPQQQTTYIRRPLLREPALTTLDATKATTTSSTASSSTGRFWRQMTRGLGPRILWTAPGVTLTTAGFEVFRNMALGVV</sequence>
<keyword evidence="3 9" id="KW-0813">Transport</keyword>
<evidence type="ECO:0008006" key="13">
    <source>
        <dbReference type="Google" id="ProtNLM"/>
    </source>
</evidence>
<reference evidence="11" key="2">
    <citation type="journal article" date="2022" name="Microbiol. Resour. Announc.">
        <title>Whole-Genome Sequence of Entomortierella parvispora E1425, a Mucoromycotan Fungus Associated with Burkholderiaceae-Related Endosymbiotic Bacteria.</title>
        <authorList>
            <person name="Herlambang A."/>
            <person name="Guo Y."/>
            <person name="Takashima Y."/>
            <person name="Narisawa K."/>
            <person name="Ohta H."/>
            <person name="Nishizawa T."/>
        </authorList>
    </citation>
    <scope>NUCLEOTIDE SEQUENCE</scope>
    <source>
        <strain evidence="11">E1425</strain>
    </source>
</reference>
<evidence type="ECO:0000256" key="3">
    <source>
        <dbReference type="ARBA" id="ARBA00022448"/>
    </source>
</evidence>
<dbReference type="AlphaFoldDB" id="A0A9P3HCE9"/>
<keyword evidence="7 8" id="KW-0472">Membrane</keyword>
<dbReference type="PANTHER" id="PTHR45667">
    <property type="entry name" value="S-ADENOSYLMETHIONINE MITOCHONDRIAL CARRIER PROTEIN"/>
    <property type="match status" value="1"/>
</dbReference>
<evidence type="ECO:0000256" key="4">
    <source>
        <dbReference type="ARBA" id="ARBA00022692"/>
    </source>
</evidence>
<keyword evidence="12" id="KW-1185">Reference proteome</keyword>
<evidence type="ECO:0000256" key="6">
    <source>
        <dbReference type="ARBA" id="ARBA00022989"/>
    </source>
</evidence>
<gene>
    <name evidence="11" type="ORF">EMPS_06472</name>
</gene>
<feature type="region of interest" description="Disordered" evidence="10">
    <location>
        <begin position="62"/>
        <end position="84"/>
    </location>
</feature>
<dbReference type="InterPro" id="IPR018108">
    <property type="entry name" value="MCP_transmembrane"/>
</dbReference>
<comment type="caution">
    <text evidence="11">The sequence shown here is derived from an EMBL/GenBank/DDBJ whole genome shotgun (WGS) entry which is preliminary data.</text>
</comment>
<proteinExistence type="inferred from homology"/>
<evidence type="ECO:0000256" key="8">
    <source>
        <dbReference type="PROSITE-ProRule" id="PRU00282"/>
    </source>
</evidence>
<comment type="similarity">
    <text evidence="2 9">Belongs to the mitochondrial carrier (TC 2.A.29) family.</text>
</comment>
<evidence type="ECO:0000256" key="5">
    <source>
        <dbReference type="ARBA" id="ARBA00022737"/>
    </source>
</evidence>
<comment type="subcellular location">
    <subcellularLocation>
        <location evidence="1">Membrane</location>
        <topology evidence="1">Multi-pass membrane protein</topology>
    </subcellularLocation>
</comment>
<organism evidence="11 12">
    <name type="scientific">Entomortierella parvispora</name>
    <dbReference type="NCBI Taxonomy" id="205924"/>
    <lineage>
        <taxon>Eukaryota</taxon>
        <taxon>Fungi</taxon>
        <taxon>Fungi incertae sedis</taxon>
        <taxon>Mucoromycota</taxon>
        <taxon>Mortierellomycotina</taxon>
        <taxon>Mortierellomycetes</taxon>
        <taxon>Mortierellales</taxon>
        <taxon>Mortierellaceae</taxon>
        <taxon>Entomortierella</taxon>
    </lineage>
</organism>
<keyword evidence="4 8" id="KW-0812">Transmembrane</keyword>
<feature type="repeat" description="Solcar" evidence="8">
    <location>
        <begin position="147"/>
        <end position="239"/>
    </location>
</feature>
<keyword evidence="6" id="KW-1133">Transmembrane helix</keyword>
<name>A0A9P3HCE9_9FUNG</name>
<protein>
    <recommendedName>
        <fullName evidence="13">Mitochondrial carrier protein</fullName>
    </recommendedName>
</protein>
<reference evidence="11" key="1">
    <citation type="submission" date="2021-11" db="EMBL/GenBank/DDBJ databases">
        <authorList>
            <person name="Herlambang A."/>
            <person name="Guo Y."/>
            <person name="Takashima Y."/>
            <person name="Nishizawa T."/>
        </authorList>
    </citation>
    <scope>NUCLEOTIDE SEQUENCE</scope>
    <source>
        <strain evidence="11">E1425</strain>
    </source>
</reference>
<keyword evidence="5" id="KW-0677">Repeat</keyword>
<dbReference type="EMBL" id="BQFW01000008">
    <property type="protein sequence ID" value="GJJ74114.1"/>
    <property type="molecule type" value="Genomic_DNA"/>
</dbReference>
<dbReference type="OrthoDB" id="250329at2759"/>
<dbReference type="Gene3D" id="1.50.40.10">
    <property type="entry name" value="Mitochondrial carrier domain"/>
    <property type="match status" value="1"/>
</dbReference>
<dbReference type="GO" id="GO:0016020">
    <property type="term" value="C:membrane"/>
    <property type="evidence" value="ECO:0007669"/>
    <property type="project" value="UniProtKB-SubCell"/>
</dbReference>
<evidence type="ECO:0000256" key="9">
    <source>
        <dbReference type="RuleBase" id="RU000488"/>
    </source>
</evidence>